<feature type="coiled-coil region" evidence="1">
    <location>
        <begin position="82"/>
        <end position="109"/>
    </location>
</feature>
<evidence type="ECO:0000313" key="3">
    <source>
        <dbReference type="EMBL" id="KAJ4374288.1"/>
    </source>
</evidence>
<feature type="compositionally biased region" description="Polar residues" evidence="2">
    <location>
        <begin position="237"/>
        <end position="247"/>
    </location>
</feature>
<name>A0A9W8YEU0_9PLEO</name>
<organism evidence="3 4">
    <name type="scientific">Neocucurbitaria cava</name>
    <dbReference type="NCBI Taxonomy" id="798079"/>
    <lineage>
        <taxon>Eukaryota</taxon>
        <taxon>Fungi</taxon>
        <taxon>Dikarya</taxon>
        <taxon>Ascomycota</taxon>
        <taxon>Pezizomycotina</taxon>
        <taxon>Dothideomycetes</taxon>
        <taxon>Pleosporomycetidae</taxon>
        <taxon>Pleosporales</taxon>
        <taxon>Pleosporineae</taxon>
        <taxon>Cucurbitariaceae</taxon>
        <taxon>Neocucurbitaria</taxon>
    </lineage>
</organism>
<feature type="compositionally biased region" description="Polar residues" evidence="2">
    <location>
        <begin position="170"/>
        <end position="192"/>
    </location>
</feature>
<feature type="region of interest" description="Disordered" evidence="2">
    <location>
        <begin position="18"/>
        <end position="41"/>
    </location>
</feature>
<dbReference type="Proteomes" id="UP001140560">
    <property type="component" value="Unassembled WGS sequence"/>
</dbReference>
<keyword evidence="1" id="KW-0175">Coiled coil</keyword>
<proteinExistence type="predicted"/>
<accession>A0A9W8YEU0</accession>
<keyword evidence="4" id="KW-1185">Reference proteome</keyword>
<comment type="caution">
    <text evidence="3">The sequence shown here is derived from an EMBL/GenBank/DDBJ whole genome shotgun (WGS) entry which is preliminary data.</text>
</comment>
<dbReference type="EMBL" id="JAPEUY010000004">
    <property type="protein sequence ID" value="KAJ4374288.1"/>
    <property type="molecule type" value="Genomic_DNA"/>
</dbReference>
<sequence>MSTYPDFDDDWRKHDSAARAAKPTLQDIVNDDSGPKDATTQSAVGDLFSRYDQCQKLSECINASYKGLKRDHAALSEKASTADKLKEEKKHAVIKAKEYRAQIKILQKKVVDLGGSVDDVKATIVQNRKRGIDQVELEDNLNQGPMKRNRNGNVKPAITVQERLENRDTTFSQSEGITTQFPTIFTERSSVQTRKRGIDQIELEADSTQEPIKRSKHEKKNPGTIVKEPSEQRETTSSHSKNITTHVPTPSPSRSNTSTERSSPATSNHTAPVPRRKRSLFRNIPFHLQNKFVGSRNLVPNKLLDPTQQSSHVTAVFQALAATVKAHEAYYDLPSEAKDAKDFRLLRNSLTLSEINEEVGKQAGIPPSKAFVDFLADVQHEHTRPLNMHPLQSHLESQSKSKSLNDPVAYAEQVLKTVSTLYIEDAFKPFNTIKHFCAYCNTQGDWLPGDENPYVNKPDFAHADTELAREWITALHPHNFTERETRSGKPATRHLDALLREKMTVPKLTMCKTCSFPNKSHHQMHWYGYAYSPSILASSYDRNTKSKQYKLTLPIEHDFAAYVQASGEKTKYRLVTVIKKLKSGMCAAFVHTEDGK</sequence>
<evidence type="ECO:0000256" key="1">
    <source>
        <dbReference type="SAM" id="Coils"/>
    </source>
</evidence>
<evidence type="ECO:0000256" key="2">
    <source>
        <dbReference type="SAM" id="MobiDB-lite"/>
    </source>
</evidence>
<protein>
    <submittedName>
        <fullName evidence="3">Uncharacterized protein</fullName>
    </submittedName>
</protein>
<evidence type="ECO:0000313" key="4">
    <source>
        <dbReference type="Proteomes" id="UP001140560"/>
    </source>
</evidence>
<feature type="region of interest" description="Disordered" evidence="2">
    <location>
        <begin position="170"/>
        <end position="280"/>
    </location>
</feature>
<gene>
    <name evidence="3" type="ORF">N0V83_003029</name>
</gene>
<dbReference type="AlphaFoldDB" id="A0A9W8YEU0"/>
<reference evidence="3" key="1">
    <citation type="submission" date="2022-10" db="EMBL/GenBank/DDBJ databases">
        <title>Tapping the CABI collections for fungal endophytes: first genome assemblies for Collariella, Neodidymelliopsis, Ascochyta clinopodiicola, Didymella pomorum, Didymosphaeria variabile, Neocosmospora piperis and Neocucurbitaria cava.</title>
        <authorList>
            <person name="Hill R."/>
        </authorList>
    </citation>
    <scope>NUCLEOTIDE SEQUENCE</scope>
    <source>
        <strain evidence="3">IMI 356814</strain>
    </source>
</reference>
<feature type="compositionally biased region" description="Low complexity" evidence="2">
    <location>
        <begin position="252"/>
        <end position="264"/>
    </location>
</feature>
<dbReference type="OrthoDB" id="3800381at2759"/>